<feature type="non-terminal residue" evidence="1">
    <location>
        <position position="77"/>
    </location>
</feature>
<organism evidence="1">
    <name type="scientific">marine sediment metagenome</name>
    <dbReference type="NCBI Taxonomy" id="412755"/>
    <lineage>
        <taxon>unclassified sequences</taxon>
        <taxon>metagenomes</taxon>
        <taxon>ecological metagenomes</taxon>
    </lineage>
</organism>
<comment type="caution">
    <text evidence="1">The sequence shown here is derived from an EMBL/GenBank/DDBJ whole genome shotgun (WGS) entry which is preliminary data.</text>
</comment>
<sequence>MIGKTLDYLHITSAKITLTQDAVLKPINLTPGLDHSLLVVQDGTGGHAVYFANVEWDAGRPSFTTTASAATLIDFRI</sequence>
<protein>
    <submittedName>
        <fullName evidence="1">Uncharacterized protein</fullName>
    </submittedName>
</protein>
<proteinExistence type="predicted"/>
<gene>
    <name evidence="1" type="ORF">S01H1_26089</name>
</gene>
<dbReference type="AlphaFoldDB" id="X0V1K5"/>
<evidence type="ECO:0000313" key="1">
    <source>
        <dbReference type="EMBL" id="GAF94525.1"/>
    </source>
</evidence>
<accession>X0V1K5</accession>
<dbReference type="EMBL" id="BARS01015801">
    <property type="protein sequence ID" value="GAF94525.1"/>
    <property type="molecule type" value="Genomic_DNA"/>
</dbReference>
<reference evidence="1" key="1">
    <citation type="journal article" date="2014" name="Front. Microbiol.">
        <title>High frequency of phylogenetically diverse reductive dehalogenase-homologous genes in deep subseafloor sedimentary metagenomes.</title>
        <authorList>
            <person name="Kawai M."/>
            <person name="Futagami T."/>
            <person name="Toyoda A."/>
            <person name="Takaki Y."/>
            <person name="Nishi S."/>
            <person name="Hori S."/>
            <person name="Arai W."/>
            <person name="Tsubouchi T."/>
            <person name="Morono Y."/>
            <person name="Uchiyama I."/>
            <person name="Ito T."/>
            <person name="Fujiyama A."/>
            <person name="Inagaki F."/>
            <person name="Takami H."/>
        </authorList>
    </citation>
    <scope>NUCLEOTIDE SEQUENCE</scope>
    <source>
        <strain evidence="1">Expedition CK06-06</strain>
    </source>
</reference>
<name>X0V1K5_9ZZZZ</name>